<evidence type="ECO:0000313" key="2">
    <source>
        <dbReference type="Proteomes" id="UP000007350"/>
    </source>
</evidence>
<dbReference type="EMBL" id="AHKC01009340">
    <property type="protein sequence ID" value="EKF33272.1"/>
    <property type="molecule type" value="Genomic_DNA"/>
</dbReference>
<name>K2NWI2_TRYCR</name>
<protein>
    <submittedName>
        <fullName evidence="1">Uncharacterized protein</fullName>
    </submittedName>
</protein>
<dbReference type="AlphaFoldDB" id="K2NWI2"/>
<organism evidence="1 2">
    <name type="scientific">Trypanosoma cruzi marinkellei</name>
    <dbReference type="NCBI Taxonomy" id="85056"/>
    <lineage>
        <taxon>Eukaryota</taxon>
        <taxon>Discoba</taxon>
        <taxon>Euglenozoa</taxon>
        <taxon>Kinetoplastea</taxon>
        <taxon>Metakinetoplastina</taxon>
        <taxon>Trypanosomatida</taxon>
        <taxon>Trypanosomatidae</taxon>
        <taxon>Trypanosoma</taxon>
        <taxon>Schizotrypanum</taxon>
    </lineage>
</organism>
<gene>
    <name evidence="1" type="ORF">MOQ_002864</name>
</gene>
<keyword evidence="2" id="KW-1185">Reference proteome</keyword>
<accession>K2NWI2</accession>
<reference evidence="1 2" key="1">
    <citation type="journal article" date="2012" name="BMC Genomics">
        <title>Comparative genomic analysis of human infective Trypanosoma cruzi lineages with the bat-restricted subspecies T. cruzi marinkellei.</title>
        <authorList>
            <person name="Franzen O."/>
            <person name="Talavera-Lopez C."/>
            <person name="Ochaya S."/>
            <person name="Butler C.E."/>
            <person name="Messenger L.A."/>
            <person name="Lewis M.D."/>
            <person name="Llewellyn M.S."/>
            <person name="Marinkelle C.J."/>
            <person name="Tyler K.M."/>
            <person name="Miles M.A."/>
            <person name="Andersson B."/>
        </authorList>
    </citation>
    <scope>NUCLEOTIDE SEQUENCE [LARGE SCALE GENOMIC DNA]</scope>
    <source>
        <strain evidence="1 2">B7</strain>
    </source>
</reference>
<evidence type="ECO:0000313" key="1">
    <source>
        <dbReference type="EMBL" id="EKF33272.1"/>
    </source>
</evidence>
<dbReference type="OrthoDB" id="259025at2759"/>
<sequence length="341" mass="37608">MSSPLGSHFYHVFTKKSTDHVIELNIPRGYKVLSGGIRAYGATGILSSFYDAERGRWFLQHDPIDDGASVLLQVVTLVDPEDRYDVAVSVASLRDVIGPEEREKLMQLDECQYPAHLLESKDEARSAQAVIEKQRQRCRCRMSGRDTVTLHCPVVDGYTLTGGGFISGYPVLASSADTCEEWDQRELLTRSGESSSVNSNGVPTKMTACATASTRSGVLCDSFPDPSHCSVSSNSLKNTRRNKSPTAWFVMAAENLLLSCYAIGIRLRTVPQEEILRGMKSTTLLNQSKCDASSETTVAVKVHHQSRGKWAIELPPPHGIFIFRFGASRTPNPIVLSSFYR</sequence>
<proteinExistence type="predicted"/>
<dbReference type="Proteomes" id="UP000007350">
    <property type="component" value="Unassembled WGS sequence"/>
</dbReference>
<comment type="caution">
    <text evidence="1">The sequence shown here is derived from an EMBL/GenBank/DDBJ whole genome shotgun (WGS) entry which is preliminary data.</text>
</comment>